<sequence>MQAHQSGGTFLSLTVGDVRDKVPRFQYMQTEAPLEKLDVEADDLELEQEARQEMAQLIESPNSVCLFWDVGMAL</sequence>
<evidence type="ECO:0000313" key="2">
    <source>
        <dbReference type="Proteomes" id="UP000184267"/>
    </source>
</evidence>
<comment type="caution">
    <text evidence="1">The sequence shown here is derived from an EMBL/GenBank/DDBJ whole genome shotgun (WGS) entry which is preliminary data.</text>
</comment>
<dbReference type="EMBL" id="MNAD01000983">
    <property type="protein sequence ID" value="OJT09110.1"/>
    <property type="molecule type" value="Genomic_DNA"/>
</dbReference>
<protein>
    <submittedName>
        <fullName evidence="1">Uncharacterized protein</fullName>
    </submittedName>
</protein>
<organism evidence="1 2">
    <name type="scientific">Trametes pubescens</name>
    <name type="common">White-rot fungus</name>
    <dbReference type="NCBI Taxonomy" id="154538"/>
    <lineage>
        <taxon>Eukaryota</taxon>
        <taxon>Fungi</taxon>
        <taxon>Dikarya</taxon>
        <taxon>Basidiomycota</taxon>
        <taxon>Agaricomycotina</taxon>
        <taxon>Agaricomycetes</taxon>
        <taxon>Polyporales</taxon>
        <taxon>Polyporaceae</taxon>
        <taxon>Trametes</taxon>
    </lineage>
</organism>
<dbReference type="Proteomes" id="UP000184267">
    <property type="component" value="Unassembled WGS sequence"/>
</dbReference>
<evidence type="ECO:0000313" key="1">
    <source>
        <dbReference type="EMBL" id="OJT09110.1"/>
    </source>
</evidence>
<dbReference type="AlphaFoldDB" id="A0A1M2VNI3"/>
<accession>A0A1M2VNI3</accession>
<reference evidence="1 2" key="1">
    <citation type="submission" date="2016-10" db="EMBL/GenBank/DDBJ databases">
        <title>Genome sequence of the basidiomycete white-rot fungus Trametes pubescens.</title>
        <authorList>
            <person name="Makela M.R."/>
            <person name="Granchi Z."/>
            <person name="Peng M."/>
            <person name="De Vries R.P."/>
            <person name="Grigoriev I."/>
            <person name="Riley R."/>
            <person name="Hilden K."/>
        </authorList>
    </citation>
    <scope>NUCLEOTIDE SEQUENCE [LARGE SCALE GENOMIC DNA]</scope>
    <source>
        <strain evidence="1 2">FBCC735</strain>
    </source>
</reference>
<keyword evidence="2" id="KW-1185">Reference proteome</keyword>
<proteinExistence type="predicted"/>
<gene>
    <name evidence="1" type="ORF">TRAPUB_14437</name>
</gene>
<name>A0A1M2VNI3_TRAPU</name>